<sequence>MTSGPAEAGLPARYVRLGVDVGDVRVGLARSDRDGLLATPVGTLERAAAAREVAACAIEDEARVIMVGLPRTLAGQEGPAAAKARAFCAELVAALEAGGGEVEIRLVDERLTTVTAHQALHTSGRKGRRHRAVVDQVAAVMILQQALDLERSTGRRAGEAFEGTRRHAEPHSPGPGRTDQETDR</sequence>
<dbReference type="InterPro" id="IPR006641">
    <property type="entry name" value="YqgF/RNaseH-like_dom"/>
</dbReference>
<evidence type="ECO:0000259" key="7">
    <source>
        <dbReference type="SMART" id="SM00732"/>
    </source>
</evidence>
<keyword evidence="2 5" id="KW-0690">Ribosome biogenesis</keyword>
<dbReference type="InterPro" id="IPR012337">
    <property type="entry name" value="RNaseH-like_sf"/>
</dbReference>
<dbReference type="OrthoDB" id="9790539at2"/>
<dbReference type="Pfam" id="PF03652">
    <property type="entry name" value="RuvX"/>
    <property type="match status" value="1"/>
</dbReference>
<dbReference type="SMART" id="SM00732">
    <property type="entry name" value="YqgFc"/>
    <property type="match status" value="1"/>
</dbReference>
<evidence type="ECO:0000256" key="3">
    <source>
        <dbReference type="ARBA" id="ARBA00022722"/>
    </source>
</evidence>
<dbReference type="PANTHER" id="PTHR33317">
    <property type="entry name" value="POLYNUCLEOTIDYL TRANSFERASE, RIBONUCLEASE H-LIKE SUPERFAMILY PROTEIN"/>
    <property type="match status" value="1"/>
</dbReference>
<keyword evidence="1 5" id="KW-0963">Cytoplasm</keyword>
<keyword evidence="3 5" id="KW-0540">Nuclease</keyword>
<feature type="domain" description="YqgF/RNase H-like" evidence="7">
    <location>
        <begin position="14"/>
        <end position="116"/>
    </location>
</feature>
<dbReference type="Proteomes" id="UP000195981">
    <property type="component" value="Unassembled WGS sequence"/>
</dbReference>
<comment type="subcellular location">
    <subcellularLocation>
        <location evidence="5">Cytoplasm</location>
    </subcellularLocation>
</comment>
<dbReference type="NCBIfam" id="TIGR00250">
    <property type="entry name" value="RNAse_H_YqgF"/>
    <property type="match status" value="1"/>
</dbReference>
<dbReference type="InterPro" id="IPR037027">
    <property type="entry name" value="YqgF/RNaseH-like_dom_sf"/>
</dbReference>
<evidence type="ECO:0000256" key="4">
    <source>
        <dbReference type="ARBA" id="ARBA00022801"/>
    </source>
</evidence>
<dbReference type="SUPFAM" id="SSF53098">
    <property type="entry name" value="Ribonuclease H-like"/>
    <property type="match status" value="1"/>
</dbReference>
<accession>A0A1X6WVB9</accession>
<dbReference type="GO" id="GO:0016788">
    <property type="term" value="F:hydrolase activity, acting on ester bonds"/>
    <property type="evidence" value="ECO:0007669"/>
    <property type="project" value="UniProtKB-UniRule"/>
</dbReference>
<proteinExistence type="inferred from homology"/>
<comment type="similarity">
    <text evidence="5">Belongs to the YqgF HJR family.</text>
</comment>
<dbReference type="Gene3D" id="3.30.420.140">
    <property type="entry name" value="YqgF/RNase H-like domain"/>
    <property type="match status" value="1"/>
</dbReference>
<evidence type="ECO:0000256" key="6">
    <source>
        <dbReference type="SAM" id="MobiDB-lite"/>
    </source>
</evidence>
<dbReference type="GO" id="GO:0005829">
    <property type="term" value="C:cytosol"/>
    <property type="evidence" value="ECO:0007669"/>
    <property type="project" value="TreeGrafter"/>
</dbReference>
<comment type="function">
    <text evidence="5">Could be a nuclease involved in processing of the 5'-end of pre-16S rRNA.</text>
</comment>
<dbReference type="CDD" id="cd16964">
    <property type="entry name" value="YqgF"/>
    <property type="match status" value="1"/>
</dbReference>
<dbReference type="GO" id="GO:0000967">
    <property type="term" value="P:rRNA 5'-end processing"/>
    <property type="evidence" value="ECO:0007669"/>
    <property type="project" value="UniProtKB-UniRule"/>
</dbReference>
<dbReference type="EMBL" id="FWFG01000013">
    <property type="protein sequence ID" value="SLM88258.1"/>
    <property type="molecule type" value="Genomic_DNA"/>
</dbReference>
<dbReference type="EC" id="3.1.-.-" evidence="5"/>
<evidence type="ECO:0000313" key="8">
    <source>
        <dbReference type="EMBL" id="SLM88258.1"/>
    </source>
</evidence>
<reference evidence="8 9" key="1">
    <citation type="submission" date="2017-02" db="EMBL/GenBank/DDBJ databases">
        <authorList>
            <person name="Peterson S.W."/>
        </authorList>
    </citation>
    <scope>NUCLEOTIDE SEQUENCE [LARGE SCALE GENOMIC DNA]</scope>
    <source>
        <strain evidence="8 9">CIP104813</strain>
    </source>
</reference>
<dbReference type="InterPro" id="IPR005227">
    <property type="entry name" value="YqgF"/>
</dbReference>
<dbReference type="GO" id="GO:0004518">
    <property type="term" value="F:nuclease activity"/>
    <property type="evidence" value="ECO:0007669"/>
    <property type="project" value="UniProtKB-KW"/>
</dbReference>
<gene>
    <name evidence="8" type="ORF">FM110_01460</name>
</gene>
<feature type="region of interest" description="Disordered" evidence="6">
    <location>
        <begin position="153"/>
        <end position="184"/>
    </location>
</feature>
<dbReference type="RefSeq" id="WP_087101983.1">
    <property type="nucleotide sequence ID" value="NZ_FWFG01000013.1"/>
</dbReference>
<keyword evidence="9" id="KW-1185">Reference proteome</keyword>
<organism evidence="8 9">
    <name type="scientific">Brachybacterium nesterenkovii</name>
    <dbReference type="NCBI Taxonomy" id="47847"/>
    <lineage>
        <taxon>Bacteria</taxon>
        <taxon>Bacillati</taxon>
        <taxon>Actinomycetota</taxon>
        <taxon>Actinomycetes</taxon>
        <taxon>Micrococcales</taxon>
        <taxon>Dermabacteraceae</taxon>
        <taxon>Brachybacterium</taxon>
    </lineage>
</organism>
<evidence type="ECO:0000256" key="2">
    <source>
        <dbReference type="ARBA" id="ARBA00022517"/>
    </source>
</evidence>
<evidence type="ECO:0000313" key="9">
    <source>
        <dbReference type="Proteomes" id="UP000195981"/>
    </source>
</evidence>
<evidence type="ECO:0000256" key="5">
    <source>
        <dbReference type="HAMAP-Rule" id="MF_00651"/>
    </source>
</evidence>
<dbReference type="AlphaFoldDB" id="A0A1X6WVB9"/>
<dbReference type="PANTHER" id="PTHR33317:SF4">
    <property type="entry name" value="POLYNUCLEOTIDYL TRANSFERASE, RIBONUCLEASE H-LIKE SUPERFAMILY PROTEIN"/>
    <property type="match status" value="1"/>
</dbReference>
<keyword evidence="4 5" id="KW-0378">Hydrolase</keyword>
<feature type="compositionally biased region" description="Basic and acidic residues" evidence="6">
    <location>
        <begin position="153"/>
        <end position="170"/>
    </location>
</feature>
<protein>
    <recommendedName>
        <fullName evidence="5">Putative pre-16S rRNA nuclease</fullName>
        <ecNumber evidence="5">3.1.-.-</ecNumber>
    </recommendedName>
</protein>
<dbReference type="HAMAP" id="MF_00651">
    <property type="entry name" value="Nuclease_YqgF"/>
    <property type="match status" value="1"/>
</dbReference>
<name>A0A1X6WVB9_9MICO</name>
<evidence type="ECO:0000256" key="1">
    <source>
        <dbReference type="ARBA" id="ARBA00022490"/>
    </source>
</evidence>